<dbReference type="EMBL" id="AYYY01000005">
    <property type="protein sequence ID" value="KRM62639.1"/>
    <property type="molecule type" value="Genomic_DNA"/>
</dbReference>
<gene>
    <name evidence="13" type="ORF">FC26_GL002216</name>
</gene>
<evidence type="ECO:0000313" key="13">
    <source>
        <dbReference type="EMBL" id="KRM62639.1"/>
    </source>
</evidence>
<dbReference type="PROSITE" id="PS00444">
    <property type="entry name" value="POLYPRENYL_SYNTHASE_2"/>
    <property type="match status" value="1"/>
</dbReference>
<evidence type="ECO:0000313" key="14">
    <source>
        <dbReference type="Proteomes" id="UP000051733"/>
    </source>
</evidence>
<dbReference type="FunFam" id="1.10.600.10:FF:000001">
    <property type="entry name" value="Geranylgeranyl diphosphate synthase"/>
    <property type="match status" value="1"/>
</dbReference>
<organism evidence="13 14">
    <name type="scientific">Paucilactobacillus vaccinostercus DSM 20634</name>
    <dbReference type="NCBI Taxonomy" id="1423813"/>
    <lineage>
        <taxon>Bacteria</taxon>
        <taxon>Bacillati</taxon>
        <taxon>Bacillota</taxon>
        <taxon>Bacilli</taxon>
        <taxon>Lactobacillales</taxon>
        <taxon>Lactobacillaceae</taxon>
        <taxon>Paucilactobacillus</taxon>
    </lineage>
</organism>
<dbReference type="SUPFAM" id="SSF48576">
    <property type="entry name" value="Terpenoid synthases"/>
    <property type="match status" value="1"/>
</dbReference>
<comment type="cofactor">
    <cofactor evidence="1">
        <name>Mg(2+)</name>
        <dbReference type="ChEBI" id="CHEBI:18420"/>
    </cofactor>
</comment>
<sequence length="300" mass="32577">MIQHKKRTIIISNLSALQIEINHFLAGNIAADTAQPVLNAAMQYSLLAGGKRLRPALTLATYQSLGQTLDPDVLKASCAVELLHTYSLIHDDLPAMDNDDLRRGKPTNHKKFGAGIATLAGDGLLTLAFQWLVDNQLPATTTNQLVAKLAVAAGPAGMVAGQTSDIEGEHQHLTLSQLQLLHSQKTGALIEYAICAGGILAHAQPEVMSLLSSFGKSFGLAFQIYDDLMDVVGSVEQMGKQVHKDHDEHKNTYPELIGIDETKAVLLDTVVQLKAIKAQLEQSTHQSFQVYDEFIAYFDL</sequence>
<evidence type="ECO:0000256" key="6">
    <source>
        <dbReference type="ARBA" id="ARBA00022723"/>
    </source>
</evidence>
<dbReference type="AlphaFoldDB" id="A0A0R2A783"/>
<accession>A0A0R2A783</accession>
<dbReference type="EC" id="2.5.1.10" evidence="3"/>
<dbReference type="GO" id="GO:0046872">
    <property type="term" value="F:metal ion binding"/>
    <property type="evidence" value="ECO:0007669"/>
    <property type="project" value="UniProtKB-KW"/>
</dbReference>
<dbReference type="GO" id="GO:0016114">
    <property type="term" value="P:terpenoid biosynthetic process"/>
    <property type="evidence" value="ECO:0007669"/>
    <property type="project" value="UniProtKB-ARBA"/>
</dbReference>
<evidence type="ECO:0000256" key="12">
    <source>
        <dbReference type="RuleBase" id="RU004466"/>
    </source>
</evidence>
<dbReference type="InterPro" id="IPR008949">
    <property type="entry name" value="Isoprenoid_synthase_dom_sf"/>
</dbReference>
<name>A0A0R2A783_9LACO</name>
<keyword evidence="6" id="KW-0479">Metal-binding</keyword>
<dbReference type="InterPro" id="IPR033749">
    <property type="entry name" value="Polyprenyl_synt_CS"/>
</dbReference>
<dbReference type="GO" id="GO:0004337">
    <property type="term" value="F:(2E,6E)-farnesyl diphosphate synthase activity"/>
    <property type="evidence" value="ECO:0007669"/>
    <property type="project" value="UniProtKB-EC"/>
</dbReference>
<comment type="similarity">
    <text evidence="2 12">Belongs to the FPP/GGPP synthase family.</text>
</comment>
<proteinExistence type="inferred from homology"/>
<comment type="catalytic activity">
    <reaction evidence="11">
        <text>isopentenyl diphosphate + (2E)-geranyl diphosphate = (2E,6E)-farnesyl diphosphate + diphosphate</text>
        <dbReference type="Rhea" id="RHEA:19361"/>
        <dbReference type="ChEBI" id="CHEBI:33019"/>
        <dbReference type="ChEBI" id="CHEBI:58057"/>
        <dbReference type="ChEBI" id="CHEBI:128769"/>
        <dbReference type="ChEBI" id="CHEBI:175763"/>
        <dbReference type="EC" id="2.5.1.10"/>
    </reaction>
</comment>
<evidence type="ECO:0000256" key="11">
    <source>
        <dbReference type="ARBA" id="ARBA00049399"/>
    </source>
</evidence>
<evidence type="ECO:0000256" key="9">
    <source>
        <dbReference type="ARBA" id="ARBA00032380"/>
    </source>
</evidence>
<dbReference type="NCBIfam" id="NF045485">
    <property type="entry name" value="FPPsyn"/>
    <property type="match status" value="1"/>
</dbReference>
<dbReference type="CDD" id="cd00685">
    <property type="entry name" value="Trans_IPPS_HT"/>
    <property type="match status" value="1"/>
</dbReference>
<dbReference type="InterPro" id="IPR053378">
    <property type="entry name" value="Prenyl_diphosphate_synthase"/>
</dbReference>
<evidence type="ECO:0000256" key="8">
    <source>
        <dbReference type="ARBA" id="ARBA00023229"/>
    </source>
</evidence>
<evidence type="ECO:0000256" key="1">
    <source>
        <dbReference type="ARBA" id="ARBA00001946"/>
    </source>
</evidence>
<dbReference type="GO" id="GO:0005737">
    <property type="term" value="C:cytoplasm"/>
    <property type="evidence" value="ECO:0007669"/>
    <property type="project" value="UniProtKB-ARBA"/>
</dbReference>
<keyword evidence="7" id="KW-0460">Magnesium</keyword>
<dbReference type="PROSITE" id="PS00723">
    <property type="entry name" value="POLYPRENYL_SYNTHASE_1"/>
    <property type="match status" value="1"/>
</dbReference>
<keyword evidence="8" id="KW-0414">Isoprene biosynthesis</keyword>
<dbReference type="SFLD" id="SFLDG01017">
    <property type="entry name" value="Polyprenyl_Transferase_Like"/>
    <property type="match status" value="1"/>
</dbReference>
<evidence type="ECO:0000256" key="2">
    <source>
        <dbReference type="ARBA" id="ARBA00006706"/>
    </source>
</evidence>
<comment type="caution">
    <text evidence="13">The sequence shown here is derived from an EMBL/GenBank/DDBJ whole genome shotgun (WGS) entry which is preliminary data.</text>
</comment>
<dbReference type="Gene3D" id="1.10.600.10">
    <property type="entry name" value="Farnesyl Diphosphate Synthase"/>
    <property type="match status" value="1"/>
</dbReference>
<evidence type="ECO:0000256" key="3">
    <source>
        <dbReference type="ARBA" id="ARBA00012439"/>
    </source>
</evidence>
<evidence type="ECO:0000256" key="7">
    <source>
        <dbReference type="ARBA" id="ARBA00022842"/>
    </source>
</evidence>
<dbReference type="STRING" id="1423813.FC26_GL002216"/>
<keyword evidence="5 12" id="KW-0808">Transferase</keyword>
<dbReference type="SFLD" id="SFLDS00005">
    <property type="entry name" value="Isoprenoid_Synthase_Type_I"/>
    <property type="match status" value="1"/>
</dbReference>
<dbReference type="PANTHER" id="PTHR43281">
    <property type="entry name" value="FARNESYL DIPHOSPHATE SYNTHASE"/>
    <property type="match status" value="1"/>
</dbReference>
<reference evidence="13 14" key="1">
    <citation type="journal article" date="2015" name="Genome Announc.">
        <title>Expanding the biotechnology potential of lactobacilli through comparative genomics of 213 strains and associated genera.</title>
        <authorList>
            <person name="Sun Z."/>
            <person name="Harris H.M."/>
            <person name="McCann A."/>
            <person name="Guo C."/>
            <person name="Argimon S."/>
            <person name="Zhang W."/>
            <person name="Yang X."/>
            <person name="Jeffery I.B."/>
            <person name="Cooney J.C."/>
            <person name="Kagawa T.F."/>
            <person name="Liu W."/>
            <person name="Song Y."/>
            <person name="Salvetti E."/>
            <person name="Wrobel A."/>
            <person name="Rasinkangas P."/>
            <person name="Parkhill J."/>
            <person name="Rea M.C."/>
            <person name="O'Sullivan O."/>
            <person name="Ritari J."/>
            <person name="Douillard F.P."/>
            <person name="Paul Ross R."/>
            <person name="Yang R."/>
            <person name="Briner A.E."/>
            <person name="Felis G.E."/>
            <person name="de Vos W.M."/>
            <person name="Barrangou R."/>
            <person name="Klaenhammer T.R."/>
            <person name="Caufield P.W."/>
            <person name="Cui Y."/>
            <person name="Zhang H."/>
            <person name="O'Toole P.W."/>
        </authorList>
    </citation>
    <scope>NUCLEOTIDE SEQUENCE [LARGE SCALE GENOMIC DNA]</scope>
    <source>
        <strain evidence="13 14">DSM 20634</strain>
    </source>
</reference>
<dbReference type="PATRIC" id="fig|1423813.3.peg.2256"/>
<dbReference type="InterPro" id="IPR000092">
    <property type="entry name" value="Polyprenyl_synt"/>
</dbReference>
<evidence type="ECO:0000256" key="4">
    <source>
        <dbReference type="ARBA" id="ARBA00015100"/>
    </source>
</evidence>
<dbReference type="PANTHER" id="PTHR43281:SF1">
    <property type="entry name" value="FARNESYL DIPHOSPHATE SYNTHASE"/>
    <property type="match status" value="1"/>
</dbReference>
<dbReference type="Proteomes" id="UP000051733">
    <property type="component" value="Unassembled WGS sequence"/>
</dbReference>
<evidence type="ECO:0000256" key="5">
    <source>
        <dbReference type="ARBA" id="ARBA00022679"/>
    </source>
</evidence>
<dbReference type="Pfam" id="PF00348">
    <property type="entry name" value="polyprenyl_synt"/>
    <property type="match status" value="1"/>
</dbReference>
<evidence type="ECO:0000256" key="10">
    <source>
        <dbReference type="ARBA" id="ARBA00032873"/>
    </source>
</evidence>
<protein>
    <recommendedName>
        <fullName evidence="4">Farnesyl diphosphate synthase</fullName>
        <ecNumber evidence="3">2.5.1.10</ecNumber>
    </recommendedName>
    <alternativeName>
        <fullName evidence="10">(2E,6E)-farnesyl diphosphate synthase</fullName>
    </alternativeName>
    <alternativeName>
        <fullName evidence="9">Geranyltranstransferase</fullName>
    </alternativeName>
</protein>
<keyword evidence="14" id="KW-1185">Reference proteome</keyword>